<dbReference type="Pfam" id="PF00026">
    <property type="entry name" value="Asp"/>
    <property type="match status" value="1"/>
</dbReference>
<dbReference type="PRINTS" id="PR00792">
    <property type="entry name" value="PEPSIN"/>
</dbReference>
<dbReference type="InterPro" id="IPR001461">
    <property type="entry name" value="Aspartic_peptidase_A1"/>
</dbReference>
<evidence type="ECO:0000256" key="9">
    <source>
        <dbReference type="PIRSR" id="PIRSR601461-2"/>
    </source>
</evidence>
<dbReference type="InterPro" id="IPR021109">
    <property type="entry name" value="Peptidase_aspartic_dom_sf"/>
</dbReference>
<dbReference type="SUPFAM" id="SSF47862">
    <property type="entry name" value="Saposin"/>
    <property type="match status" value="1"/>
</dbReference>
<dbReference type="InterPro" id="IPR008139">
    <property type="entry name" value="SaposinB_dom"/>
</dbReference>
<evidence type="ECO:0000259" key="13">
    <source>
        <dbReference type="PROSITE" id="PS51767"/>
    </source>
</evidence>
<gene>
    <name evidence="14" type="ORF">AXG93_2255s1050</name>
</gene>
<dbReference type="AlphaFoldDB" id="A0A176W896"/>
<evidence type="ECO:0000313" key="14">
    <source>
        <dbReference type="EMBL" id="OAE28873.1"/>
    </source>
</evidence>
<dbReference type="InterPro" id="IPR008138">
    <property type="entry name" value="SapB_2"/>
</dbReference>
<dbReference type="InterPro" id="IPR033121">
    <property type="entry name" value="PEPTIDASE_A1"/>
</dbReference>
<dbReference type="GO" id="GO:0004190">
    <property type="term" value="F:aspartic-type endopeptidase activity"/>
    <property type="evidence" value="ECO:0007669"/>
    <property type="project" value="UniProtKB-KW"/>
</dbReference>
<feature type="domain" description="Saposin B-type" evidence="12">
    <location>
        <begin position="355"/>
        <end position="395"/>
    </location>
</feature>
<dbReference type="GO" id="GO:0006508">
    <property type="term" value="P:proteolysis"/>
    <property type="evidence" value="ECO:0007669"/>
    <property type="project" value="UniProtKB-KW"/>
</dbReference>
<evidence type="ECO:0000256" key="2">
    <source>
        <dbReference type="ARBA" id="ARBA00022670"/>
    </source>
</evidence>
<comment type="similarity">
    <text evidence="1 10">Belongs to the peptidase A1 family.</text>
</comment>
<evidence type="ECO:0000256" key="7">
    <source>
        <dbReference type="ARBA" id="ARBA00023180"/>
    </source>
</evidence>
<dbReference type="CDD" id="cd06098">
    <property type="entry name" value="phytepsin"/>
    <property type="match status" value="1"/>
</dbReference>
<proteinExistence type="inferred from homology"/>
<keyword evidence="2 10" id="KW-0645">Protease</keyword>
<feature type="domain" description="Saposin B-type" evidence="12">
    <location>
        <begin position="418"/>
        <end position="459"/>
    </location>
</feature>
<dbReference type="PANTHER" id="PTHR47966">
    <property type="entry name" value="BETA-SITE APP-CLEAVING ENZYME, ISOFORM A-RELATED"/>
    <property type="match status" value="1"/>
</dbReference>
<dbReference type="PROSITE" id="PS51767">
    <property type="entry name" value="PEPTIDASE_A1"/>
    <property type="match status" value="1"/>
</dbReference>
<dbReference type="Gene3D" id="2.40.70.10">
    <property type="entry name" value="Acid Proteases"/>
    <property type="match status" value="2"/>
</dbReference>
<keyword evidence="4 10" id="KW-0378">Hydrolase</keyword>
<evidence type="ECO:0000256" key="8">
    <source>
        <dbReference type="PIRSR" id="PIRSR601461-1"/>
    </source>
</evidence>
<organism evidence="14 15">
    <name type="scientific">Marchantia polymorpha subsp. ruderalis</name>
    <dbReference type="NCBI Taxonomy" id="1480154"/>
    <lineage>
        <taxon>Eukaryota</taxon>
        <taxon>Viridiplantae</taxon>
        <taxon>Streptophyta</taxon>
        <taxon>Embryophyta</taxon>
        <taxon>Marchantiophyta</taxon>
        <taxon>Marchantiopsida</taxon>
        <taxon>Marchantiidae</taxon>
        <taxon>Marchantiales</taxon>
        <taxon>Marchantiaceae</taxon>
        <taxon>Marchantia</taxon>
    </lineage>
</organism>
<feature type="region of interest" description="Disordered" evidence="11">
    <location>
        <begin position="1"/>
        <end position="30"/>
    </location>
</feature>
<sequence length="548" mass="59081">MGSWGTSGPSHRESSPIRERAPRGASVTKNSSRLYTWTPREFADLEAWAGIQGKPIILSQETQTSSVADVEAAGLSRLALKKKALDLESVKAARVSVTQRAQLLCGGDKADADALVLTNYVDAQYYGEISIGTPPQVFNVVFDTGSSNLWVPSSKCYFSVACYFHAKYKSSKSSTYKEDGRQFAIQYGTGSMAGFLSQDSVTLGNMVVKGQIFAEATKEPGITFLAAKFDGILGLGFKEISVQRVSPVWYNALDQGLLAEPVFSFWLNRNADEAQGGELVFGGVDAKHFKGEHVYTPVTRKGYWQFNMGDVLIGGKSTGFCKGGCAAIADSGTSLLAGPSVIVAEINQAIGASGIVSQECKIGVEKYGDMITDLLLQKMDPSKVCAQVGVCSDLSFGHIESILEKELGSEEVLDMRKDDGTCAVCQMAVVWVQNQLRQNKTKEQIENYLNQLCERLPSPNGESMVDCAALPGMPNVAFTIEGKYFELTPEQYVLKVGDGKDAQCMSGFLGLDVPAPAGPLWILGDVFMGVYHTVFDYGNSRIGFAPAA</sequence>
<feature type="active site" evidence="8">
    <location>
        <position position="330"/>
    </location>
</feature>
<evidence type="ECO:0000256" key="5">
    <source>
        <dbReference type="ARBA" id="ARBA00023145"/>
    </source>
</evidence>
<dbReference type="Pfam" id="PF05184">
    <property type="entry name" value="SapB_1"/>
    <property type="match status" value="1"/>
</dbReference>
<keyword evidence="15" id="KW-1185">Reference proteome</keyword>
<keyword evidence="5" id="KW-0865">Zymogen</keyword>
<keyword evidence="7" id="KW-0325">Glycoprotein</keyword>
<dbReference type="PROSITE" id="PS00141">
    <property type="entry name" value="ASP_PROTEASE"/>
    <property type="match status" value="2"/>
</dbReference>
<dbReference type="InterPro" id="IPR007856">
    <property type="entry name" value="SapB_1"/>
</dbReference>
<dbReference type="InterPro" id="IPR033869">
    <property type="entry name" value="Phytepsin"/>
</dbReference>
<name>A0A176W896_MARPO</name>
<dbReference type="EMBL" id="LVLJ01001637">
    <property type="protein sequence ID" value="OAE28873.1"/>
    <property type="molecule type" value="Genomic_DNA"/>
</dbReference>
<dbReference type="Gene3D" id="1.10.225.10">
    <property type="entry name" value="Saposin-like"/>
    <property type="match status" value="1"/>
</dbReference>
<dbReference type="PROSITE" id="PS50015">
    <property type="entry name" value="SAP_B"/>
    <property type="match status" value="2"/>
</dbReference>
<dbReference type="InterPro" id="IPR001969">
    <property type="entry name" value="Aspartic_peptidase_AS"/>
</dbReference>
<evidence type="ECO:0008006" key="16">
    <source>
        <dbReference type="Google" id="ProtNLM"/>
    </source>
</evidence>
<feature type="compositionally biased region" description="Basic and acidic residues" evidence="11">
    <location>
        <begin position="10"/>
        <end position="22"/>
    </location>
</feature>
<evidence type="ECO:0000256" key="6">
    <source>
        <dbReference type="ARBA" id="ARBA00023157"/>
    </source>
</evidence>
<dbReference type="GO" id="GO:0006629">
    <property type="term" value="P:lipid metabolic process"/>
    <property type="evidence" value="ECO:0007669"/>
    <property type="project" value="InterPro"/>
</dbReference>
<dbReference type="SUPFAM" id="SSF50630">
    <property type="entry name" value="Acid proteases"/>
    <property type="match status" value="1"/>
</dbReference>
<accession>A0A176W896</accession>
<evidence type="ECO:0000256" key="3">
    <source>
        <dbReference type="ARBA" id="ARBA00022750"/>
    </source>
</evidence>
<feature type="domain" description="Peptidase A1" evidence="13">
    <location>
        <begin position="125"/>
        <end position="545"/>
    </location>
</feature>
<dbReference type="FunFam" id="2.40.70.10:FF:000115">
    <property type="entry name" value="Lysosomal aspartic protease"/>
    <property type="match status" value="1"/>
</dbReference>
<dbReference type="Proteomes" id="UP000077202">
    <property type="component" value="Unassembled WGS sequence"/>
</dbReference>
<feature type="active site" evidence="8">
    <location>
        <position position="143"/>
    </location>
</feature>
<evidence type="ECO:0000313" key="15">
    <source>
        <dbReference type="Proteomes" id="UP000077202"/>
    </source>
</evidence>
<protein>
    <recommendedName>
        <fullName evidence="16">Peptidase A1 domain-containing protein</fullName>
    </recommendedName>
</protein>
<evidence type="ECO:0000256" key="10">
    <source>
        <dbReference type="RuleBase" id="RU000454"/>
    </source>
</evidence>
<dbReference type="PANTHER" id="PTHR47966:SF76">
    <property type="entry name" value="ASPARTIC PROTEINASE A1"/>
    <property type="match status" value="1"/>
</dbReference>
<keyword evidence="6 9" id="KW-1015">Disulfide bond</keyword>
<evidence type="ECO:0000256" key="11">
    <source>
        <dbReference type="SAM" id="MobiDB-lite"/>
    </source>
</evidence>
<keyword evidence="3 10" id="KW-0064">Aspartyl protease</keyword>
<reference evidence="14" key="1">
    <citation type="submission" date="2016-03" db="EMBL/GenBank/DDBJ databases">
        <title>Mechanisms controlling the formation of the plant cell surface in tip-growing cells are functionally conserved among land plants.</title>
        <authorList>
            <person name="Honkanen S."/>
            <person name="Jones V.A."/>
            <person name="Morieri G."/>
            <person name="Champion C."/>
            <person name="Hetherington A.J."/>
            <person name="Kelly S."/>
            <person name="Saint-Marcoux D."/>
            <person name="Proust H."/>
            <person name="Prescott H."/>
            <person name="Dolan L."/>
        </authorList>
    </citation>
    <scope>NUCLEOTIDE SEQUENCE [LARGE SCALE GENOMIC DNA]</scope>
    <source>
        <tissue evidence="14">Whole gametophyte</tissue>
    </source>
</reference>
<evidence type="ECO:0000256" key="1">
    <source>
        <dbReference type="ARBA" id="ARBA00007447"/>
    </source>
</evidence>
<dbReference type="InterPro" id="IPR011001">
    <property type="entry name" value="Saposin-like"/>
</dbReference>
<comment type="caution">
    <text evidence="14">The sequence shown here is derived from an EMBL/GenBank/DDBJ whole genome shotgun (WGS) entry which is preliminary data.</text>
</comment>
<evidence type="ECO:0000259" key="12">
    <source>
        <dbReference type="PROSITE" id="PS50015"/>
    </source>
</evidence>
<dbReference type="Pfam" id="PF03489">
    <property type="entry name" value="SapB_2"/>
    <property type="match status" value="1"/>
</dbReference>
<evidence type="ECO:0000256" key="4">
    <source>
        <dbReference type="ARBA" id="ARBA00022801"/>
    </source>
</evidence>
<dbReference type="FunFam" id="2.40.70.10:FF:000044">
    <property type="entry name" value="Lysosomal aspartic protease"/>
    <property type="match status" value="1"/>
</dbReference>
<feature type="disulfide bond" evidence="9">
    <location>
        <begin position="156"/>
        <end position="162"/>
    </location>
</feature>